<accession>A0AAN4YDF6</accession>
<evidence type="ECO:0000313" key="2">
    <source>
        <dbReference type="EMBL" id="GMG23895.1"/>
    </source>
</evidence>
<dbReference type="EMBL" id="BSYA01000007">
    <property type="protein sequence ID" value="GMG23895.1"/>
    <property type="molecule type" value="Genomic_DNA"/>
</dbReference>
<evidence type="ECO:0000313" key="3">
    <source>
        <dbReference type="Proteomes" id="UP001165205"/>
    </source>
</evidence>
<sequence>MKPGMSGPRPVPKRTAPEKHDMGTLRCSAWYISLMTPPTIVEKVATVNQQRQPELYCSRRGAKQGNSHPPTPRKNLATSMPAKDSVAPLPIKHTINHRY</sequence>
<organism evidence="2 3">
    <name type="scientific">Aspergillus oryzae</name>
    <name type="common">Yellow koji mold</name>
    <dbReference type="NCBI Taxonomy" id="5062"/>
    <lineage>
        <taxon>Eukaryota</taxon>
        <taxon>Fungi</taxon>
        <taxon>Dikarya</taxon>
        <taxon>Ascomycota</taxon>
        <taxon>Pezizomycotina</taxon>
        <taxon>Eurotiomycetes</taxon>
        <taxon>Eurotiomycetidae</taxon>
        <taxon>Eurotiales</taxon>
        <taxon>Aspergillaceae</taxon>
        <taxon>Aspergillus</taxon>
        <taxon>Aspergillus subgen. Circumdati</taxon>
    </lineage>
</organism>
<feature type="region of interest" description="Disordered" evidence="1">
    <location>
        <begin position="1"/>
        <end position="21"/>
    </location>
</feature>
<gene>
    <name evidence="2" type="ORF">Aory04_000124900</name>
</gene>
<protein>
    <submittedName>
        <fullName evidence="2">Unnamed protein product</fullName>
    </submittedName>
</protein>
<dbReference type="Proteomes" id="UP001165205">
    <property type="component" value="Unassembled WGS sequence"/>
</dbReference>
<name>A0AAN4YDF6_ASPOZ</name>
<evidence type="ECO:0000256" key="1">
    <source>
        <dbReference type="SAM" id="MobiDB-lite"/>
    </source>
</evidence>
<dbReference type="AlphaFoldDB" id="A0AAN4YDF6"/>
<reference evidence="2" key="1">
    <citation type="submission" date="2023-04" db="EMBL/GenBank/DDBJ databases">
        <title>Aspergillus oryzae NBRC 4228.</title>
        <authorList>
            <person name="Ichikawa N."/>
            <person name="Sato H."/>
            <person name="Tonouchi N."/>
        </authorList>
    </citation>
    <scope>NUCLEOTIDE SEQUENCE</scope>
    <source>
        <strain evidence="2">NBRC 4228</strain>
    </source>
</reference>
<proteinExistence type="predicted"/>
<feature type="region of interest" description="Disordered" evidence="1">
    <location>
        <begin position="55"/>
        <end position="99"/>
    </location>
</feature>
<comment type="caution">
    <text evidence="2">The sequence shown here is derived from an EMBL/GenBank/DDBJ whole genome shotgun (WGS) entry which is preliminary data.</text>
</comment>